<comment type="caution">
    <text evidence="1">The sequence shown here is derived from an EMBL/GenBank/DDBJ whole genome shotgun (WGS) entry which is preliminary data.</text>
</comment>
<sequence length="61" mass="6424">MLHARCVGDLWLYGTKRRARVLRGGSDIVEAVVEIVQATGAGQLGFAAAMVGTAQRPARGD</sequence>
<evidence type="ECO:0000313" key="1">
    <source>
        <dbReference type="EMBL" id="PZS95150.1"/>
    </source>
</evidence>
<proteinExistence type="predicted"/>
<dbReference type="Proteomes" id="UP000249614">
    <property type="component" value="Unassembled WGS sequence"/>
</dbReference>
<organism evidence="1 2">
    <name type="scientific">Stenotrophomonas maltophilia</name>
    <name type="common">Pseudomonas maltophilia</name>
    <name type="synonym">Xanthomonas maltophilia</name>
    <dbReference type="NCBI Taxonomy" id="40324"/>
    <lineage>
        <taxon>Bacteria</taxon>
        <taxon>Pseudomonadati</taxon>
        <taxon>Pseudomonadota</taxon>
        <taxon>Gammaproteobacteria</taxon>
        <taxon>Lysobacterales</taxon>
        <taxon>Lysobacteraceae</taxon>
        <taxon>Stenotrophomonas</taxon>
        <taxon>Stenotrophomonas maltophilia group</taxon>
    </lineage>
</organism>
<protein>
    <submittedName>
        <fullName evidence="1">Uncharacterized protein</fullName>
    </submittedName>
</protein>
<name>A0A2W6IHT4_STEMA</name>
<reference evidence="1 2" key="1">
    <citation type="submission" date="2016-05" db="EMBL/GenBank/DDBJ databases">
        <authorList>
            <person name="Lavstsen T."/>
            <person name="Jespersen J.S."/>
        </authorList>
    </citation>
    <scope>NUCLEOTIDE SEQUENCE [LARGE SCALE GENOMIC DNA]</scope>
    <source>
        <strain evidence="1 2">SM-5815</strain>
    </source>
</reference>
<dbReference type="EMBL" id="LXXM01000079">
    <property type="protein sequence ID" value="PZS95150.1"/>
    <property type="molecule type" value="Genomic_DNA"/>
</dbReference>
<gene>
    <name evidence="1" type="ORF">A7X83_04280</name>
</gene>
<accession>A0A2W6IHT4</accession>
<evidence type="ECO:0000313" key="2">
    <source>
        <dbReference type="Proteomes" id="UP000249614"/>
    </source>
</evidence>
<dbReference type="AlphaFoldDB" id="A0A2W6IHT4"/>